<evidence type="ECO:0000259" key="10">
    <source>
        <dbReference type="Pfam" id="PF02753"/>
    </source>
</evidence>
<evidence type="ECO:0000259" key="9">
    <source>
        <dbReference type="Pfam" id="PF00345"/>
    </source>
</evidence>
<dbReference type="InterPro" id="IPR001829">
    <property type="entry name" value="Pili_assmbl_chaperone_bac"/>
</dbReference>
<feature type="domain" description="Pili assembly chaperone C-terminal" evidence="10">
    <location>
        <begin position="177"/>
        <end position="238"/>
    </location>
</feature>
<dbReference type="InterPro" id="IPR018046">
    <property type="entry name" value="Pili_assmbl_chaperone_CS"/>
</dbReference>
<dbReference type="InterPro" id="IPR050643">
    <property type="entry name" value="Periplasmic_pilus_chap"/>
</dbReference>
<dbReference type="Gene3D" id="2.60.40.10">
    <property type="entry name" value="Immunoglobulins"/>
    <property type="match status" value="2"/>
</dbReference>
<dbReference type="AlphaFoldDB" id="A0A0H5MIJ4"/>
<keyword evidence="5" id="KW-0574">Periplasm</keyword>
<dbReference type="GO" id="GO:0030288">
    <property type="term" value="C:outer membrane-bounded periplasmic space"/>
    <property type="evidence" value="ECO:0007669"/>
    <property type="project" value="InterPro"/>
</dbReference>
<feature type="domain" description="Pili assembly chaperone N-terminal" evidence="9">
    <location>
        <begin position="22"/>
        <end position="150"/>
    </location>
</feature>
<protein>
    <submittedName>
        <fullName evidence="11">Pili chaperone protein</fullName>
    </submittedName>
</protein>
<sequence>MKIMNILLAGLLLFGGHSVYASIQIMATRIIFEEKNKEQVIRINNVAENPSLVQIWLESEIDNESKGDHNKEEFPFIISPPVSRINAGKGKSFRIFKTEDAKMQFPRDRETLLWVNVLDIPPEVKNDNSMNQLNLAFRTRLKFFYRPVGLPSNPIVGAENVNWVVKKSGGKIEIKGENKSPYHVSIGKFIIKKGDKVIDVSGGMINPFSSNTFDFSDVDIGNESIKLFYLYITDLGAFVEKEINLS</sequence>
<organism evidence="11 12">
    <name type="scientific">Yersinia intermedia</name>
    <dbReference type="NCBI Taxonomy" id="631"/>
    <lineage>
        <taxon>Bacteria</taxon>
        <taxon>Pseudomonadati</taxon>
        <taxon>Pseudomonadota</taxon>
        <taxon>Gammaproteobacteria</taxon>
        <taxon>Enterobacterales</taxon>
        <taxon>Yersiniaceae</taxon>
        <taxon>Yersinia</taxon>
    </lineage>
</organism>
<dbReference type="Pfam" id="PF00345">
    <property type="entry name" value="PapD_N"/>
    <property type="match status" value="1"/>
</dbReference>
<dbReference type="Proteomes" id="UP000043316">
    <property type="component" value="Unassembled WGS sequence"/>
</dbReference>
<dbReference type="PROSITE" id="PS00635">
    <property type="entry name" value="PILI_CHAPERONE"/>
    <property type="match status" value="1"/>
</dbReference>
<dbReference type="EMBL" id="CWJI01000019">
    <property type="protein sequence ID" value="CRY56931.1"/>
    <property type="molecule type" value="Genomic_DNA"/>
</dbReference>
<dbReference type="InterPro" id="IPR036316">
    <property type="entry name" value="Pili_assmbl_chap_C_dom_sf"/>
</dbReference>
<keyword evidence="3" id="KW-1029">Fimbrium biogenesis</keyword>
<evidence type="ECO:0000256" key="4">
    <source>
        <dbReference type="ARBA" id="ARBA00022729"/>
    </source>
</evidence>
<dbReference type="GO" id="GO:0071555">
    <property type="term" value="P:cell wall organization"/>
    <property type="evidence" value="ECO:0007669"/>
    <property type="project" value="InterPro"/>
</dbReference>
<evidence type="ECO:0000256" key="2">
    <source>
        <dbReference type="ARBA" id="ARBA00007399"/>
    </source>
</evidence>
<comment type="subcellular location">
    <subcellularLocation>
        <location evidence="1 8">Periplasm</location>
    </subcellularLocation>
</comment>
<dbReference type="InterPro" id="IPR016147">
    <property type="entry name" value="Pili_assmbl_chaperone_N"/>
</dbReference>
<dbReference type="InterPro" id="IPR016148">
    <property type="entry name" value="Pili_assmbl_chaperone_C"/>
</dbReference>
<dbReference type="SUPFAM" id="SSF49584">
    <property type="entry name" value="Periplasmic chaperone C-domain"/>
    <property type="match status" value="1"/>
</dbReference>
<dbReference type="Pfam" id="PF02753">
    <property type="entry name" value="PapD_C"/>
    <property type="match status" value="1"/>
</dbReference>
<keyword evidence="4" id="KW-0732">Signal</keyword>
<dbReference type="InterPro" id="IPR013783">
    <property type="entry name" value="Ig-like_fold"/>
</dbReference>
<comment type="similarity">
    <text evidence="2 8">Belongs to the periplasmic pilus chaperone family.</text>
</comment>
<dbReference type="PRINTS" id="PR00969">
    <property type="entry name" value="CHAPERONPILI"/>
</dbReference>
<dbReference type="InterPro" id="IPR008962">
    <property type="entry name" value="PapD-like_sf"/>
</dbReference>
<evidence type="ECO:0000256" key="6">
    <source>
        <dbReference type="ARBA" id="ARBA00023186"/>
    </source>
</evidence>
<evidence type="ECO:0000313" key="12">
    <source>
        <dbReference type="Proteomes" id="UP000043316"/>
    </source>
</evidence>
<evidence type="ECO:0000256" key="8">
    <source>
        <dbReference type="RuleBase" id="RU003918"/>
    </source>
</evidence>
<keyword evidence="7" id="KW-0393">Immunoglobulin domain</keyword>
<dbReference type="PANTHER" id="PTHR30251">
    <property type="entry name" value="PILUS ASSEMBLY CHAPERONE"/>
    <property type="match status" value="1"/>
</dbReference>
<evidence type="ECO:0000256" key="7">
    <source>
        <dbReference type="ARBA" id="ARBA00023319"/>
    </source>
</evidence>
<proteinExistence type="inferred from homology"/>
<keyword evidence="6 8" id="KW-0143">Chaperone</keyword>
<name>A0A0H5MIJ4_YERIN</name>
<reference evidence="12" key="1">
    <citation type="submission" date="2015-03" db="EMBL/GenBank/DDBJ databases">
        <authorList>
            <consortium name="Pathogen Informatics"/>
        </authorList>
    </citation>
    <scope>NUCLEOTIDE SEQUENCE [LARGE SCALE GENOMIC DNA]</scope>
    <source>
        <strain evidence="12">R148</strain>
    </source>
</reference>
<dbReference type="GeneID" id="61816441"/>
<dbReference type="RefSeq" id="WP_019211788.1">
    <property type="nucleotide sequence ID" value="NZ_CWJI01000019.1"/>
</dbReference>
<evidence type="ECO:0000313" key="11">
    <source>
        <dbReference type="EMBL" id="CRY56931.1"/>
    </source>
</evidence>
<dbReference type="SUPFAM" id="SSF49354">
    <property type="entry name" value="PapD-like"/>
    <property type="match status" value="1"/>
</dbReference>
<evidence type="ECO:0000256" key="1">
    <source>
        <dbReference type="ARBA" id="ARBA00004418"/>
    </source>
</evidence>
<accession>A0A0H5MIJ4</accession>
<dbReference type="PANTHER" id="PTHR30251:SF2">
    <property type="entry name" value="FIMBRIAL CHAPERONE YADV-RELATED"/>
    <property type="match status" value="1"/>
</dbReference>
<gene>
    <name evidence="11" type="primary">ecpD2</name>
    <name evidence="11" type="ORF">ERS008476_03978</name>
</gene>
<evidence type="ECO:0000256" key="3">
    <source>
        <dbReference type="ARBA" id="ARBA00022558"/>
    </source>
</evidence>
<evidence type="ECO:0000256" key="5">
    <source>
        <dbReference type="ARBA" id="ARBA00022764"/>
    </source>
</evidence>